<feature type="transmembrane region" description="Helical" evidence="1">
    <location>
        <begin position="40"/>
        <end position="57"/>
    </location>
</feature>
<keyword evidence="1" id="KW-0812">Transmembrane</keyword>
<sequence length="58" mass="6956">MQHHNNHNIGQKVLAKGMELQAQSKHQHHYRGRSRVPYKIRLAVFLAVVIVFFWWVYS</sequence>
<reference evidence="2 3" key="1">
    <citation type="submission" date="2019-11" db="EMBL/GenBank/DDBJ databases">
        <authorList>
            <person name="Cho J.-C."/>
        </authorList>
    </citation>
    <scope>NUCLEOTIDE SEQUENCE [LARGE SCALE GENOMIC DNA]</scope>
    <source>
        <strain evidence="2 3">JH702</strain>
    </source>
</reference>
<gene>
    <name evidence="2" type="ORF">GKO46_06625</name>
</gene>
<evidence type="ECO:0000313" key="3">
    <source>
        <dbReference type="Proteomes" id="UP001321249"/>
    </source>
</evidence>
<protein>
    <submittedName>
        <fullName evidence="2">Uncharacterized protein</fullName>
    </submittedName>
</protein>
<dbReference type="AlphaFoldDB" id="A0ABD4XQM8"/>
<proteinExistence type="predicted"/>
<name>A0ABD4XQM8_9CHLR</name>
<accession>A0ABD4XQM8</accession>
<organism evidence="2 3">
    <name type="scientific">Candidatus Lucifugimonas marina</name>
    <dbReference type="NCBI Taxonomy" id="3038979"/>
    <lineage>
        <taxon>Bacteria</taxon>
        <taxon>Bacillati</taxon>
        <taxon>Chloroflexota</taxon>
        <taxon>Dehalococcoidia</taxon>
        <taxon>SAR202 cluster</taxon>
        <taxon>Candidatus Lucifugimonadales</taxon>
        <taxon>Candidatus Lucifugimonadaceae</taxon>
        <taxon>Candidatus Lucifugimonas</taxon>
    </lineage>
</organism>
<dbReference type="Proteomes" id="UP001321249">
    <property type="component" value="Unassembled WGS sequence"/>
</dbReference>
<evidence type="ECO:0000256" key="1">
    <source>
        <dbReference type="SAM" id="Phobius"/>
    </source>
</evidence>
<comment type="caution">
    <text evidence="2">The sequence shown here is derived from an EMBL/GenBank/DDBJ whole genome shotgun (WGS) entry which is preliminary data.</text>
</comment>
<keyword evidence="1" id="KW-1133">Transmembrane helix</keyword>
<keyword evidence="1" id="KW-0472">Membrane</keyword>
<dbReference type="EMBL" id="WMBE01000002">
    <property type="protein sequence ID" value="MDG0866748.1"/>
    <property type="molecule type" value="Genomic_DNA"/>
</dbReference>
<dbReference type="RefSeq" id="WP_342824441.1">
    <property type="nucleotide sequence ID" value="NZ_WMBD01000002.1"/>
</dbReference>
<evidence type="ECO:0000313" key="2">
    <source>
        <dbReference type="EMBL" id="MDG0866748.1"/>
    </source>
</evidence>